<dbReference type="InParanoid" id="J8ZU40"/>
<sequence length="705" mass="84387">MNFPTFLQIFHFLIIFKNSRQSFNDQNCCELEHKMSEDINKASTSQIKSCLCSHSSVFNIKNKIEKTQEDQDKENSVLIEIAYFCNTYKSYINTIRYLNHGKIRNLIDNGKIVLNDLKILKISINSYFKNFNLSEDQQSEDYENFFNLLEMYVYNIHADILTISNMNSKEEVQNYFGKMYKNVDHEFTKFSNEILKYLIQRNLQFYKIQEIEELNEITSFHVLSYFIERFPSIIPQFNYSNETKQIKKSFIMFKELCDPYIDFKDSNIQCKTFESPPKNGCVILQFFDDSFRDNFTSLIDSNKDVCLNFIITMFRNLILLLNEKKSCNQKYNDANYQKQLKKPINSFQEITSEKLHRIYRKKHKNTMKKLQKQQENIISHLKAICHRLSASLDKVYTSSEQIINEKNHQLYFFDILCTKLKRNIISIQSIESFYLESTNQLDQPNQELLFFLLDFYILKLKWCYLYIYNVYNKKDASNIFDEFKLVYDLWGHFIDLYYHNSFNLLSKYFNENCRILTQQKKLIALLLKSVKRLDYSLINFYSTSKIPDDKEQNTICRIMKRTLKWSANIDCVIRKQKAVQNTFKVFKNVFERFLESQLSLYNSNMIEANIIAKNLHAKKVLALYHKYFQDQLITLSKMRINDNEKLIDQYYIAELAFEFINVIFNSHISDLNNIPRWENILSAFGDFNNIFKCYVSLLYRLCIHC</sequence>
<evidence type="ECO:0000313" key="2">
    <source>
        <dbReference type="Proteomes" id="UP000003163"/>
    </source>
</evidence>
<name>J8ZU40_EDHAE</name>
<dbReference type="HOGENOM" id="CLU_391289_0_0_1"/>
<dbReference type="VEuPathDB" id="MicrosporidiaDB:EDEG_02478"/>
<gene>
    <name evidence="1" type="ORF">EDEG_02478</name>
</gene>
<proteinExistence type="predicted"/>
<reference evidence="2" key="2">
    <citation type="submission" date="2015-07" db="EMBL/GenBank/DDBJ databases">
        <title>Contrasting host-pathogen interactions and genome evolution in two generalist and specialist microsporidian pathogens of mosquitoes.</title>
        <authorList>
            <consortium name="The Broad Institute Genomics Platform"/>
            <consortium name="The Broad Institute Genome Sequencing Center for Infectious Disease"/>
            <person name="Cuomo C.A."/>
            <person name="Sanscrainte N.D."/>
            <person name="Goldberg J.M."/>
            <person name="Heiman D."/>
            <person name="Young S."/>
            <person name="Zeng Q."/>
            <person name="Becnel J.J."/>
            <person name="Birren B.W."/>
        </authorList>
    </citation>
    <scope>NUCLEOTIDE SEQUENCE [LARGE SCALE GENOMIC DNA]</scope>
    <source>
        <strain evidence="2">USNM 41457</strain>
    </source>
</reference>
<organism evidence="1 2">
    <name type="scientific">Edhazardia aedis (strain USNM 41457)</name>
    <name type="common">Microsporidian parasite</name>
    <dbReference type="NCBI Taxonomy" id="1003232"/>
    <lineage>
        <taxon>Eukaryota</taxon>
        <taxon>Fungi</taxon>
        <taxon>Fungi incertae sedis</taxon>
        <taxon>Microsporidia</taxon>
        <taxon>Edhazardia</taxon>
    </lineage>
</organism>
<evidence type="ECO:0000313" key="1">
    <source>
        <dbReference type="EMBL" id="EJW03173.1"/>
    </source>
</evidence>
<dbReference type="EMBL" id="AFBI03000044">
    <property type="protein sequence ID" value="EJW03173.1"/>
    <property type="molecule type" value="Genomic_DNA"/>
</dbReference>
<keyword evidence="2" id="KW-1185">Reference proteome</keyword>
<dbReference type="AlphaFoldDB" id="J8ZU40"/>
<dbReference type="Proteomes" id="UP000003163">
    <property type="component" value="Unassembled WGS sequence"/>
</dbReference>
<comment type="caution">
    <text evidence="1">The sequence shown here is derived from an EMBL/GenBank/DDBJ whole genome shotgun (WGS) entry which is preliminary data.</text>
</comment>
<protein>
    <submittedName>
        <fullName evidence="1">Uncharacterized protein</fullName>
    </submittedName>
</protein>
<accession>J8ZU40</accession>
<reference evidence="1 2" key="1">
    <citation type="submission" date="2011-08" db="EMBL/GenBank/DDBJ databases">
        <authorList>
            <person name="Liu Z.J."/>
            <person name="Shi F.L."/>
            <person name="Lu J.Q."/>
            <person name="Li M."/>
            <person name="Wang Z.L."/>
        </authorList>
    </citation>
    <scope>NUCLEOTIDE SEQUENCE [LARGE SCALE GENOMIC DNA]</scope>
    <source>
        <strain evidence="1 2">USNM 41457</strain>
    </source>
</reference>